<evidence type="ECO:0000313" key="6">
    <source>
        <dbReference type="EMBL" id="MCC9296629.1"/>
    </source>
</evidence>
<dbReference type="RefSeq" id="WP_150355474.1">
    <property type="nucleotide sequence ID" value="NZ_JAJJPB010000039.1"/>
</dbReference>
<evidence type="ECO:0000256" key="4">
    <source>
        <dbReference type="ARBA" id="ARBA00023004"/>
    </source>
</evidence>
<evidence type="ECO:0000256" key="5">
    <source>
        <dbReference type="ARBA" id="ARBA00023014"/>
    </source>
</evidence>
<evidence type="ECO:0000256" key="1">
    <source>
        <dbReference type="ARBA" id="ARBA00001966"/>
    </source>
</evidence>
<evidence type="ECO:0000256" key="2">
    <source>
        <dbReference type="ARBA" id="ARBA00005806"/>
    </source>
</evidence>
<keyword evidence="5" id="KW-0411">Iron-sulfur</keyword>
<reference evidence="6" key="1">
    <citation type="submission" date="2021-11" db="EMBL/GenBank/DDBJ databases">
        <authorList>
            <person name="Qingchun L."/>
            <person name="Dong Z."/>
            <person name="Zongwei Q."/>
            <person name="Jia Z."/>
            <person name="Duotao L."/>
        </authorList>
    </citation>
    <scope>NUCLEOTIDE SEQUENCE</scope>
    <source>
        <strain evidence="6">WLY-B-L2</strain>
    </source>
</reference>
<accession>A0ABS8N9Z0</accession>
<keyword evidence="3" id="KW-0479">Metal-binding</keyword>
<evidence type="ECO:0000313" key="7">
    <source>
        <dbReference type="Proteomes" id="UP001165422"/>
    </source>
</evidence>
<organism evidence="6 7">
    <name type="scientific">Clostridium aromativorans</name>
    <dbReference type="NCBI Taxonomy" id="2836848"/>
    <lineage>
        <taxon>Bacteria</taxon>
        <taxon>Bacillati</taxon>
        <taxon>Bacillota</taxon>
        <taxon>Clostridia</taxon>
        <taxon>Eubacteriales</taxon>
        <taxon>Clostridiaceae</taxon>
        <taxon>Clostridium</taxon>
    </lineage>
</organism>
<name>A0ABS8N9Z0_9CLOT</name>
<proteinExistence type="inferred from homology"/>
<dbReference type="Gene3D" id="1.20.1270.370">
    <property type="match status" value="1"/>
</dbReference>
<dbReference type="InterPro" id="IPR010327">
    <property type="entry name" value="FldB/FldC_alpha/beta"/>
</dbReference>
<sequence>MDVLNKLLAEFHDIAENPDKQLQYYLSEGKKVVLCAPVYTPEEIVHSMGIVPMGAWGADIEIKEAKKYFPAFICSIMQSILELGITGKYRGVSAILIPSLCDSLKCLGQNWKYAVKDIPFIPMTYPQNRASEGGKKFTRAGYERVIKDLEKATGSSFSEESLWNSIKIYNAHNAAMRKLSDLLVEYPQITVSQRSDIFKSAYFMEKEKHTELVNKFIQALRESGKGKDRKIKIVTSGILADSRNLLNILDDNNMQVVGDDIADESRQYRVDTDTESEKSSLDALSAKFSNMGNCSVLYDVDKKRADYIVNLAERTGANGVIIFMTKFCDPEEFDCVFVRKALDSADIPSTVIEVDRQMANYEQAKTAIQTFKEMLS</sequence>
<dbReference type="PANTHER" id="PTHR30548">
    <property type="entry name" value="2-HYDROXYGLUTARYL-COA DEHYDRATASE, D-COMPONENT-RELATED"/>
    <property type="match status" value="1"/>
</dbReference>
<dbReference type="EMBL" id="JAJJPB010000039">
    <property type="protein sequence ID" value="MCC9296629.1"/>
    <property type="molecule type" value="Genomic_DNA"/>
</dbReference>
<comment type="similarity">
    <text evidence="2">Belongs to the FldB/FldC dehydratase alpha/beta subunit family.</text>
</comment>
<dbReference type="Pfam" id="PF06050">
    <property type="entry name" value="HGD-D"/>
    <property type="match status" value="1"/>
</dbReference>
<keyword evidence="4" id="KW-0408">Iron</keyword>
<evidence type="ECO:0000256" key="3">
    <source>
        <dbReference type="ARBA" id="ARBA00022723"/>
    </source>
</evidence>
<keyword evidence="7" id="KW-1185">Reference proteome</keyword>
<dbReference type="Gene3D" id="3.40.50.11890">
    <property type="match status" value="1"/>
</dbReference>
<dbReference type="Gene3D" id="3.40.50.11900">
    <property type="match status" value="1"/>
</dbReference>
<dbReference type="PANTHER" id="PTHR30548:SF5">
    <property type="entry name" value="SUBUNIT OF OXYGEN-SENSITIVE 2-HYDROXYISOCAPROYL-COA DEHYDRATASE"/>
    <property type="match status" value="1"/>
</dbReference>
<protein>
    <submittedName>
        <fullName evidence="6">2-hydroxyacyl-CoA dehydratase family protein</fullName>
    </submittedName>
</protein>
<comment type="cofactor">
    <cofactor evidence="1">
        <name>[4Fe-4S] cluster</name>
        <dbReference type="ChEBI" id="CHEBI:49883"/>
    </cofactor>
</comment>
<comment type="caution">
    <text evidence="6">The sequence shown here is derived from an EMBL/GenBank/DDBJ whole genome shotgun (WGS) entry which is preliminary data.</text>
</comment>
<gene>
    <name evidence="6" type="ORF">LN736_17465</name>
</gene>
<dbReference type="Proteomes" id="UP001165422">
    <property type="component" value="Unassembled WGS sequence"/>
</dbReference>